<evidence type="ECO:0000313" key="2">
    <source>
        <dbReference type="EMBL" id="MEK9500326.1"/>
    </source>
</evidence>
<feature type="chain" id="PRO_5047221351" description="Lipoprotein" evidence="1">
    <location>
        <begin position="23"/>
        <end position="195"/>
    </location>
</feature>
<evidence type="ECO:0000313" key="3">
    <source>
        <dbReference type="Proteomes" id="UP001484239"/>
    </source>
</evidence>
<sequence length="195" mass="21101">MPRLRFAVLLPALLLAAGCATLQQIAALRDVDFALDRIGQVQLAGVDLDRVRSYSDLSIADAARLTLALSQNELPLSFQLLVEGENPADNATDARLVRFDWTLLLQDRETISGVFEDEVVFRPGEPTTFPLSIQLDLLEFFEGSARDLGELALNLGGQGGTPTNIALRANPTIQTALGPIRYPGEITIVSTTVGR</sequence>
<dbReference type="PROSITE" id="PS51257">
    <property type="entry name" value="PROKAR_LIPOPROTEIN"/>
    <property type="match status" value="1"/>
</dbReference>
<keyword evidence="3" id="KW-1185">Reference proteome</keyword>
<name>A0ABU9E6E4_9BACT</name>
<comment type="caution">
    <text evidence="2">The sequence shown here is derived from an EMBL/GenBank/DDBJ whole genome shotgun (WGS) entry which is preliminary data.</text>
</comment>
<gene>
    <name evidence="2" type="ORF">WI372_05000</name>
</gene>
<accession>A0ABU9E6E4</accession>
<dbReference type="RefSeq" id="WP_405275121.1">
    <property type="nucleotide sequence ID" value="NZ_CP144380.1"/>
</dbReference>
<feature type="signal peptide" evidence="1">
    <location>
        <begin position="1"/>
        <end position="22"/>
    </location>
</feature>
<reference evidence="2 3" key="1">
    <citation type="submission" date="2024-02" db="EMBL/GenBank/DDBJ databases">
        <title>A novel Gemmatimonadota bacterium.</title>
        <authorList>
            <person name="Du Z.-J."/>
            <person name="Ye Y.-Q."/>
        </authorList>
    </citation>
    <scope>NUCLEOTIDE SEQUENCE [LARGE SCALE GENOMIC DNA]</scope>
    <source>
        <strain evidence="2 3">DH-20</strain>
    </source>
</reference>
<evidence type="ECO:0008006" key="4">
    <source>
        <dbReference type="Google" id="ProtNLM"/>
    </source>
</evidence>
<dbReference type="EMBL" id="JBBHLI010000002">
    <property type="protein sequence ID" value="MEK9500326.1"/>
    <property type="molecule type" value="Genomic_DNA"/>
</dbReference>
<proteinExistence type="predicted"/>
<organism evidence="2 3">
    <name type="scientific">Gaopeijia maritima</name>
    <dbReference type="NCBI Taxonomy" id="3119007"/>
    <lineage>
        <taxon>Bacteria</taxon>
        <taxon>Pseudomonadati</taxon>
        <taxon>Gemmatimonadota</taxon>
        <taxon>Longimicrobiia</taxon>
        <taxon>Gaopeijiales</taxon>
        <taxon>Gaopeijiaceae</taxon>
        <taxon>Gaopeijia</taxon>
    </lineage>
</organism>
<evidence type="ECO:0000256" key="1">
    <source>
        <dbReference type="SAM" id="SignalP"/>
    </source>
</evidence>
<dbReference type="Proteomes" id="UP001484239">
    <property type="component" value="Unassembled WGS sequence"/>
</dbReference>
<dbReference type="Gene3D" id="2.60.40.1820">
    <property type="match status" value="1"/>
</dbReference>
<keyword evidence="1" id="KW-0732">Signal</keyword>
<protein>
    <recommendedName>
        <fullName evidence="4">Lipoprotein</fullName>
    </recommendedName>
</protein>